<feature type="non-terminal residue" evidence="2">
    <location>
        <position position="1"/>
    </location>
</feature>
<keyword evidence="3" id="KW-1185">Reference proteome</keyword>
<evidence type="ECO:0000313" key="2">
    <source>
        <dbReference type="EMBL" id="KAJ7314507.1"/>
    </source>
</evidence>
<dbReference type="InterPro" id="IPR012337">
    <property type="entry name" value="RNaseH-like_sf"/>
</dbReference>
<dbReference type="GO" id="GO:0004523">
    <property type="term" value="F:RNA-DNA hybrid ribonuclease activity"/>
    <property type="evidence" value="ECO:0007669"/>
    <property type="project" value="InterPro"/>
</dbReference>
<dbReference type="EMBL" id="JARIHO010000067">
    <property type="protein sequence ID" value="KAJ7314507.1"/>
    <property type="molecule type" value="Genomic_DNA"/>
</dbReference>
<feature type="domain" description="RNase H type-1" evidence="1">
    <location>
        <begin position="1"/>
        <end position="98"/>
    </location>
</feature>
<sequence length="134" mass="14327">EHTVFESEVCGAILTLDIIGGTPRLTDIDVFIDCQPAVAALASPKPQPGQYLLAAFHAIRARLLRARHNLRIRIHWIPAHVGIVGNEMVDACTKAAAQGASSPLVTHIKVFESPLPTSCTAVIAAGAKVFVVQW</sequence>
<dbReference type="Proteomes" id="UP001218218">
    <property type="component" value="Unassembled WGS sequence"/>
</dbReference>
<dbReference type="SUPFAM" id="SSF53098">
    <property type="entry name" value="Ribonuclease H-like"/>
    <property type="match status" value="1"/>
</dbReference>
<reference evidence="2" key="1">
    <citation type="submission" date="2023-03" db="EMBL/GenBank/DDBJ databases">
        <title>Massive genome expansion in bonnet fungi (Mycena s.s.) driven by repeated elements and novel gene families across ecological guilds.</title>
        <authorList>
            <consortium name="Lawrence Berkeley National Laboratory"/>
            <person name="Harder C.B."/>
            <person name="Miyauchi S."/>
            <person name="Viragh M."/>
            <person name="Kuo A."/>
            <person name="Thoen E."/>
            <person name="Andreopoulos B."/>
            <person name="Lu D."/>
            <person name="Skrede I."/>
            <person name="Drula E."/>
            <person name="Henrissat B."/>
            <person name="Morin E."/>
            <person name="Kohler A."/>
            <person name="Barry K."/>
            <person name="LaButti K."/>
            <person name="Morin E."/>
            <person name="Salamov A."/>
            <person name="Lipzen A."/>
            <person name="Mereny Z."/>
            <person name="Hegedus B."/>
            <person name="Baldrian P."/>
            <person name="Stursova M."/>
            <person name="Weitz H."/>
            <person name="Taylor A."/>
            <person name="Grigoriev I.V."/>
            <person name="Nagy L.G."/>
            <person name="Martin F."/>
            <person name="Kauserud H."/>
        </authorList>
    </citation>
    <scope>NUCLEOTIDE SEQUENCE</scope>
    <source>
        <strain evidence="2">CBHHK002</strain>
    </source>
</reference>
<dbReference type="Gene3D" id="3.30.420.10">
    <property type="entry name" value="Ribonuclease H-like superfamily/Ribonuclease H"/>
    <property type="match status" value="1"/>
</dbReference>
<gene>
    <name evidence="2" type="ORF">DFH08DRAFT_646012</name>
</gene>
<evidence type="ECO:0000259" key="1">
    <source>
        <dbReference type="PROSITE" id="PS50879"/>
    </source>
</evidence>
<evidence type="ECO:0000313" key="3">
    <source>
        <dbReference type="Proteomes" id="UP001218218"/>
    </source>
</evidence>
<dbReference type="InterPro" id="IPR002156">
    <property type="entry name" value="RNaseH_domain"/>
</dbReference>
<dbReference type="AlphaFoldDB" id="A0AAD6ZAC0"/>
<protein>
    <recommendedName>
        <fullName evidence="1">RNase H type-1 domain-containing protein</fullName>
    </recommendedName>
</protein>
<proteinExistence type="predicted"/>
<dbReference type="CDD" id="cd09276">
    <property type="entry name" value="Rnase_HI_RT_non_LTR"/>
    <property type="match status" value="1"/>
</dbReference>
<comment type="caution">
    <text evidence="2">The sequence shown here is derived from an EMBL/GenBank/DDBJ whole genome shotgun (WGS) entry which is preliminary data.</text>
</comment>
<name>A0AAD6ZAC0_9AGAR</name>
<dbReference type="PROSITE" id="PS50879">
    <property type="entry name" value="RNASE_H_1"/>
    <property type="match status" value="1"/>
</dbReference>
<accession>A0AAD6ZAC0</accession>
<dbReference type="InterPro" id="IPR036397">
    <property type="entry name" value="RNaseH_sf"/>
</dbReference>
<dbReference type="GO" id="GO:0003676">
    <property type="term" value="F:nucleic acid binding"/>
    <property type="evidence" value="ECO:0007669"/>
    <property type="project" value="InterPro"/>
</dbReference>
<feature type="non-terminal residue" evidence="2">
    <location>
        <position position="134"/>
    </location>
</feature>
<organism evidence="2 3">
    <name type="scientific">Mycena albidolilacea</name>
    <dbReference type="NCBI Taxonomy" id="1033008"/>
    <lineage>
        <taxon>Eukaryota</taxon>
        <taxon>Fungi</taxon>
        <taxon>Dikarya</taxon>
        <taxon>Basidiomycota</taxon>
        <taxon>Agaricomycotina</taxon>
        <taxon>Agaricomycetes</taxon>
        <taxon>Agaricomycetidae</taxon>
        <taxon>Agaricales</taxon>
        <taxon>Marasmiineae</taxon>
        <taxon>Mycenaceae</taxon>
        <taxon>Mycena</taxon>
    </lineage>
</organism>